<evidence type="ECO:0000313" key="9">
    <source>
        <dbReference type="EMBL" id="WCT75429.1"/>
    </source>
</evidence>
<keyword evidence="3" id="KW-0813">Transport</keyword>
<feature type="transmembrane region" description="Helical" evidence="7">
    <location>
        <begin position="311"/>
        <end position="333"/>
    </location>
</feature>
<dbReference type="PANTHER" id="PTHR42751">
    <property type="entry name" value="SODIUM/HYDROGEN EXCHANGER FAMILY/TRKA DOMAIN PROTEIN"/>
    <property type="match status" value="1"/>
</dbReference>
<organism evidence="9 10">
    <name type="scientific">Sphingomonas naphthae</name>
    <dbReference type="NCBI Taxonomy" id="1813468"/>
    <lineage>
        <taxon>Bacteria</taxon>
        <taxon>Pseudomonadati</taxon>
        <taxon>Pseudomonadota</taxon>
        <taxon>Alphaproteobacteria</taxon>
        <taxon>Sphingomonadales</taxon>
        <taxon>Sphingomonadaceae</taxon>
        <taxon>Sphingomonas</taxon>
    </lineage>
</organism>
<evidence type="ECO:0000256" key="2">
    <source>
        <dbReference type="ARBA" id="ARBA00005551"/>
    </source>
</evidence>
<accession>A0ABY7TU96</accession>
<evidence type="ECO:0000313" key="10">
    <source>
        <dbReference type="Proteomes" id="UP001220395"/>
    </source>
</evidence>
<gene>
    <name evidence="9" type="primary">ybaL</name>
    <name evidence="9" type="ORF">PQ455_08645</name>
</gene>
<dbReference type="EMBL" id="CP117411">
    <property type="protein sequence ID" value="WCT75429.1"/>
    <property type="molecule type" value="Genomic_DNA"/>
</dbReference>
<evidence type="ECO:0000256" key="1">
    <source>
        <dbReference type="ARBA" id="ARBA00004141"/>
    </source>
</evidence>
<dbReference type="Gene3D" id="3.40.50.720">
    <property type="entry name" value="NAD(P)-binding Rossmann-like Domain"/>
    <property type="match status" value="1"/>
</dbReference>
<dbReference type="SUPFAM" id="SSF51735">
    <property type="entry name" value="NAD(P)-binding Rossmann-fold domains"/>
    <property type="match status" value="1"/>
</dbReference>
<evidence type="ECO:0000256" key="5">
    <source>
        <dbReference type="ARBA" id="ARBA00022989"/>
    </source>
</evidence>
<name>A0ABY7TU96_9SPHN</name>
<dbReference type="PANTHER" id="PTHR42751:SF1">
    <property type="entry name" value="CATION_PROTON ANTIPORTER YBAL-RELATED"/>
    <property type="match status" value="1"/>
</dbReference>
<sequence length="524" mass="55169">MGSVAQRLRLPPLVGYLFAGILIGPFTPGYVADQELANELAEIGVILLMFGVGLHFSLKDLLAVKTIAIPGAIVQIAVATALGAGLGWWLGWDIGGGLIFGLALSVASTVVLLRAMQERRLLETERGRIAVGWLIVEDLVMVLALVLIPALANGGGEGGQGLGLTIAITLGKVAAFVAIMLIAGRRFIPWLLHLVAHSGSRELFRLSVLAVALGVAFGAAMLFGVSFALGAFFAGMILAESPLSARAAQETLPLRDAFAVLFFVSVGMLFNPSVLLDAPLALLATVAIILIGKSIAAFVIVLVFGRGRRTALTISASLAQIGEFSFILATLGTQLELLPPVGRNLILAGAILSILLNPLLFVLADRFVGKAVGVEDEHPMGQAPPAPAKGPVVLVGFGRVGRYVAKALIEADEPMVLIETQEDLAGLPKPNDNVRLVFGNAASGDVLSRARIEKARMLFVAIPDPFEAGQVAEQARKMNPTLRIVARAHTHDHMAHVTEKGADVAIMGEEEIARRMVEDALTGH</sequence>
<dbReference type="InterPro" id="IPR036291">
    <property type="entry name" value="NAD(P)-bd_dom_sf"/>
</dbReference>
<reference evidence="9 10" key="1">
    <citation type="submission" date="2023-02" db="EMBL/GenBank/DDBJ databases">
        <title>Genome sequence of Sphingomonas naphthae.</title>
        <authorList>
            <person name="Kim S."/>
            <person name="Heo J."/>
            <person name="Kwon S.-W."/>
        </authorList>
    </citation>
    <scope>NUCLEOTIDE SEQUENCE [LARGE SCALE GENOMIC DNA]</scope>
    <source>
        <strain evidence="9 10">KACC 18716</strain>
    </source>
</reference>
<evidence type="ECO:0000259" key="8">
    <source>
        <dbReference type="PROSITE" id="PS51201"/>
    </source>
</evidence>
<feature type="transmembrane region" description="Helical" evidence="7">
    <location>
        <begin position="281"/>
        <end position="304"/>
    </location>
</feature>
<feature type="transmembrane region" description="Helical" evidence="7">
    <location>
        <begin position="129"/>
        <end position="152"/>
    </location>
</feature>
<dbReference type="Pfam" id="PF00999">
    <property type="entry name" value="Na_H_Exchanger"/>
    <property type="match status" value="1"/>
</dbReference>
<evidence type="ECO:0000256" key="7">
    <source>
        <dbReference type="SAM" id="Phobius"/>
    </source>
</evidence>
<feature type="transmembrane region" description="Helical" evidence="7">
    <location>
        <begin position="345"/>
        <end position="364"/>
    </location>
</feature>
<keyword evidence="4 7" id="KW-0812">Transmembrane</keyword>
<keyword evidence="10" id="KW-1185">Reference proteome</keyword>
<dbReference type="InterPro" id="IPR003148">
    <property type="entry name" value="RCK_N"/>
</dbReference>
<dbReference type="RefSeq" id="WP_273691317.1">
    <property type="nucleotide sequence ID" value="NZ_CP117411.1"/>
</dbReference>
<evidence type="ECO:0000256" key="3">
    <source>
        <dbReference type="ARBA" id="ARBA00022448"/>
    </source>
</evidence>
<dbReference type="Pfam" id="PF02254">
    <property type="entry name" value="TrkA_N"/>
    <property type="match status" value="1"/>
</dbReference>
<evidence type="ECO:0000256" key="6">
    <source>
        <dbReference type="ARBA" id="ARBA00023136"/>
    </source>
</evidence>
<dbReference type="PROSITE" id="PS51201">
    <property type="entry name" value="RCK_N"/>
    <property type="match status" value="1"/>
</dbReference>
<feature type="domain" description="RCK N-terminal" evidence="8">
    <location>
        <begin position="389"/>
        <end position="506"/>
    </location>
</feature>
<feature type="transmembrane region" description="Helical" evidence="7">
    <location>
        <begin position="69"/>
        <end position="91"/>
    </location>
</feature>
<feature type="transmembrane region" description="Helical" evidence="7">
    <location>
        <begin position="12"/>
        <end position="31"/>
    </location>
</feature>
<proteinExistence type="inferred from homology"/>
<feature type="transmembrane region" description="Helical" evidence="7">
    <location>
        <begin position="164"/>
        <end position="183"/>
    </location>
</feature>
<keyword evidence="5 7" id="KW-1133">Transmembrane helix</keyword>
<dbReference type="Gene3D" id="1.20.1530.20">
    <property type="match status" value="1"/>
</dbReference>
<protein>
    <submittedName>
        <fullName evidence="9">YbaL family putative K(+) efflux transporter</fullName>
    </submittedName>
</protein>
<dbReference type="InterPro" id="IPR006153">
    <property type="entry name" value="Cation/H_exchanger_TM"/>
</dbReference>
<comment type="subcellular location">
    <subcellularLocation>
        <location evidence="1">Membrane</location>
        <topology evidence="1">Multi-pass membrane protein</topology>
    </subcellularLocation>
</comment>
<feature type="transmembrane region" description="Helical" evidence="7">
    <location>
        <begin position="203"/>
        <end position="221"/>
    </location>
</feature>
<evidence type="ECO:0000256" key="4">
    <source>
        <dbReference type="ARBA" id="ARBA00022692"/>
    </source>
</evidence>
<keyword evidence="6 7" id="KW-0472">Membrane</keyword>
<comment type="similarity">
    <text evidence="2">Belongs to the monovalent cation:proton antiporter 2 (CPA2) transporter (TC 2.A.37) family.</text>
</comment>
<dbReference type="NCBIfam" id="NF007950">
    <property type="entry name" value="PRK10669.1"/>
    <property type="match status" value="1"/>
</dbReference>
<dbReference type="InterPro" id="IPR038770">
    <property type="entry name" value="Na+/solute_symporter_sf"/>
</dbReference>
<dbReference type="Proteomes" id="UP001220395">
    <property type="component" value="Chromosome"/>
</dbReference>
<feature type="transmembrane region" description="Helical" evidence="7">
    <location>
        <begin position="43"/>
        <end position="62"/>
    </location>
</feature>
<feature type="transmembrane region" description="Helical" evidence="7">
    <location>
        <begin position="97"/>
        <end position="117"/>
    </location>
</feature>